<dbReference type="InterPro" id="IPR021449">
    <property type="entry name" value="DUF3099"/>
</dbReference>
<evidence type="ECO:0008006" key="5">
    <source>
        <dbReference type="Google" id="ProtNLM"/>
    </source>
</evidence>
<dbReference type="AlphaFoldDB" id="A0A810L3Q1"/>
<keyword evidence="2" id="KW-1133">Transmembrane helix</keyword>
<dbReference type="EMBL" id="AP023354">
    <property type="protein sequence ID" value="BCJ29857.1"/>
    <property type="molecule type" value="Genomic_DNA"/>
</dbReference>
<organism evidence="3 4">
    <name type="scientific">Actinocatenispora sera</name>
    <dbReference type="NCBI Taxonomy" id="390989"/>
    <lineage>
        <taxon>Bacteria</taxon>
        <taxon>Bacillati</taxon>
        <taxon>Actinomycetota</taxon>
        <taxon>Actinomycetes</taxon>
        <taxon>Micromonosporales</taxon>
        <taxon>Micromonosporaceae</taxon>
        <taxon>Actinocatenispora</taxon>
    </lineage>
</organism>
<evidence type="ECO:0000313" key="4">
    <source>
        <dbReference type="Proteomes" id="UP000680750"/>
    </source>
</evidence>
<feature type="transmembrane region" description="Helical" evidence="2">
    <location>
        <begin position="55"/>
        <end position="76"/>
    </location>
</feature>
<keyword evidence="4" id="KW-1185">Reference proteome</keyword>
<feature type="compositionally biased region" description="Basic and acidic residues" evidence="1">
    <location>
        <begin position="109"/>
        <end position="120"/>
    </location>
</feature>
<accession>A0A810L3Q1</accession>
<feature type="region of interest" description="Disordered" evidence="1">
    <location>
        <begin position="84"/>
        <end position="120"/>
    </location>
</feature>
<evidence type="ECO:0000313" key="3">
    <source>
        <dbReference type="EMBL" id="BCJ29857.1"/>
    </source>
</evidence>
<protein>
    <recommendedName>
        <fullName evidence="5">DUF3099 domain-containing protein</fullName>
    </recommendedName>
</protein>
<evidence type="ECO:0000256" key="1">
    <source>
        <dbReference type="SAM" id="MobiDB-lite"/>
    </source>
</evidence>
<keyword evidence="2" id="KW-0812">Transmembrane</keyword>
<gene>
    <name evidence="3" type="ORF">Asera_39650</name>
</gene>
<evidence type="ECO:0000256" key="2">
    <source>
        <dbReference type="SAM" id="Phobius"/>
    </source>
</evidence>
<dbReference type="Proteomes" id="UP000680750">
    <property type="component" value="Chromosome"/>
</dbReference>
<dbReference type="KEGG" id="aser:Asera_39650"/>
<name>A0A810L3Q1_9ACTN</name>
<sequence>MKRSATRPVLITDAEKSQDQQLHSREIRYAVMMGLRVVCLITGALLAYYRVPLWGVWSSLCVVGMVLLPWMAVIIANDRPARSEHTLRGRMRRGRPGDEQSTAASLPTAEHRTFDPDDNP</sequence>
<keyword evidence="2" id="KW-0472">Membrane</keyword>
<dbReference type="OrthoDB" id="5188998at2"/>
<proteinExistence type="predicted"/>
<dbReference type="RefSeq" id="WP_051801744.1">
    <property type="nucleotide sequence ID" value="NZ_AP023354.1"/>
</dbReference>
<reference evidence="3" key="1">
    <citation type="submission" date="2020-08" db="EMBL/GenBank/DDBJ databases">
        <title>Whole genome shotgun sequence of Actinocatenispora sera NBRC 101916.</title>
        <authorList>
            <person name="Komaki H."/>
            <person name="Tamura T."/>
        </authorList>
    </citation>
    <scope>NUCLEOTIDE SEQUENCE</scope>
    <source>
        <strain evidence="3">NBRC 101916</strain>
    </source>
</reference>
<dbReference type="Pfam" id="PF11298">
    <property type="entry name" value="DUF3099"/>
    <property type="match status" value="1"/>
</dbReference>
<feature type="transmembrane region" description="Helical" evidence="2">
    <location>
        <begin position="29"/>
        <end position="49"/>
    </location>
</feature>